<dbReference type="Proteomes" id="UP000027284">
    <property type="component" value="Unassembled WGS sequence"/>
</dbReference>
<dbReference type="OrthoDB" id="116659at2"/>
<dbReference type="PANTHER" id="PTHR30055:SF234">
    <property type="entry name" value="HTH-TYPE TRANSCRIPTIONAL REGULATOR BETI"/>
    <property type="match status" value="1"/>
</dbReference>
<feature type="DNA-binding region" description="H-T-H motif" evidence="4">
    <location>
        <begin position="31"/>
        <end position="50"/>
    </location>
</feature>
<gene>
    <name evidence="7" type="ORF">EG19_06560</name>
</gene>
<evidence type="ECO:0000256" key="1">
    <source>
        <dbReference type="ARBA" id="ARBA00023015"/>
    </source>
</evidence>
<dbReference type="STRING" id="1312852.EG19_06560"/>
<evidence type="ECO:0000256" key="2">
    <source>
        <dbReference type="ARBA" id="ARBA00023125"/>
    </source>
</evidence>
<evidence type="ECO:0000256" key="3">
    <source>
        <dbReference type="ARBA" id="ARBA00023163"/>
    </source>
</evidence>
<keyword evidence="3" id="KW-0804">Transcription</keyword>
<evidence type="ECO:0000256" key="4">
    <source>
        <dbReference type="PROSITE-ProRule" id="PRU00335"/>
    </source>
</evidence>
<dbReference type="PROSITE" id="PS50977">
    <property type="entry name" value="HTH_TETR_2"/>
    <property type="match status" value="1"/>
</dbReference>
<proteinExistence type="predicted"/>
<dbReference type="InterPro" id="IPR036271">
    <property type="entry name" value="Tet_transcr_reg_TetR-rel_C_sf"/>
</dbReference>
<accession>A0A062XLK8</accession>
<dbReference type="EMBL" id="JMFG01000023">
    <property type="protein sequence ID" value="KDA53407.1"/>
    <property type="molecule type" value="Genomic_DNA"/>
</dbReference>
<dbReference type="Pfam" id="PF00440">
    <property type="entry name" value="TetR_N"/>
    <property type="match status" value="1"/>
</dbReference>
<evidence type="ECO:0000313" key="8">
    <source>
        <dbReference type="Proteomes" id="UP000027284"/>
    </source>
</evidence>
<dbReference type="PRINTS" id="PR00455">
    <property type="entry name" value="HTHTETR"/>
</dbReference>
<dbReference type="InterPro" id="IPR050109">
    <property type="entry name" value="HTH-type_TetR-like_transc_reg"/>
</dbReference>
<feature type="domain" description="HTH tetR-type" evidence="6">
    <location>
        <begin position="8"/>
        <end position="68"/>
    </location>
</feature>
<feature type="region of interest" description="Disordered" evidence="5">
    <location>
        <begin position="206"/>
        <end position="226"/>
    </location>
</feature>
<keyword evidence="1" id="KW-0805">Transcription regulation</keyword>
<organism evidence="7 8">
    <name type="scientific">Thermoanaerobaculum aquaticum</name>
    <dbReference type="NCBI Taxonomy" id="1312852"/>
    <lineage>
        <taxon>Bacteria</taxon>
        <taxon>Pseudomonadati</taxon>
        <taxon>Acidobacteriota</taxon>
        <taxon>Thermoanaerobaculia</taxon>
        <taxon>Thermoanaerobaculales</taxon>
        <taxon>Thermoanaerobaculaceae</taxon>
        <taxon>Thermoanaerobaculum</taxon>
    </lineage>
</organism>
<dbReference type="Gene3D" id="1.10.357.10">
    <property type="entry name" value="Tetracycline Repressor, domain 2"/>
    <property type="match status" value="1"/>
</dbReference>
<evidence type="ECO:0000256" key="5">
    <source>
        <dbReference type="SAM" id="MobiDB-lite"/>
    </source>
</evidence>
<name>A0A062XLK8_9BACT</name>
<dbReference type="SUPFAM" id="SSF48498">
    <property type="entry name" value="Tetracyclin repressor-like, C-terminal domain"/>
    <property type="match status" value="1"/>
</dbReference>
<dbReference type="PANTHER" id="PTHR30055">
    <property type="entry name" value="HTH-TYPE TRANSCRIPTIONAL REGULATOR RUTR"/>
    <property type="match status" value="1"/>
</dbReference>
<evidence type="ECO:0000313" key="7">
    <source>
        <dbReference type="EMBL" id="KDA53407.1"/>
    </source>
</evidence>
<dbReference type="RefSeq" id="WP_038049917.1">
    <property type="nucleotide sequence ID" value="NZ_JMFG01000023.1"/>
</dbReference>
<protein>
    <recommendedName>
        <fullName evidence="6">HTH tetR-type domain-containing protein</fullName>
    </recommendedName>
</protein>
<dbReference type="GO" id="GO:0000976">
    <property type="term" value="F:transcription cis-regulatory region binding"/>
    <property type="evidence" value="ECO:0007669"/>
    <property type="project" value="TreeGrafter"/>
</dbReference>
<dbReference type="GO" id="GO:0003700">
    <property type="term" value="F:DNA-binding transcription factor activity"/>
    <property type="evidence" value="ECO:0007669"/>
    <property type="project" value="TreeGrafter"/>
</dbReference>
<comment type="caution">
    <text evidence="7">The sequence shown here is derived from an EMBL/GenBank/DDBJ whole genome shotgun (WGS) entry which is preliminary data.</text>
</comment>
<dbReference type="SUPFAM" id="SSF46689">
    <property type="entry name" value="Homeodomain-like"/>
    <property type="match status" value="1"/>
</dbReference>
<feature type="compositionally biased region" description="Basic residues" evidence="5">
    <location>
        <begin position="217"/>
        <end position="226"/>
    </location>
</feature>
<keyword evidence="8" id="KW-1185">Reference proteome</keyword>
<dbReference type="AlphaFoldDB" id="A0A062XLK8"/>
<sequence length="226" mass="26144">MAVSESRNASAEEVLKAALELFSRQGYGATTMRQIAEKAGTSLGNVYHHFKNKEEIFATLLNRYFQVLLDPNLRLNQVFARAAFPEDLEEMAAAIEEVVDRFGREIMLIYIDVIEFSGKHVRWFYETMAERFHRIYDEPLKARKERGELGEVDPVFAVMLSVRWFFYFFTVEKYFGVPMHFGMDPHQAVHEFIKVLRCGLLPRGEPCPQGQQPAQKSKAKGRRARS</sequence>
<keyword evidence="2 4" id="KW-0238">DNA-binding</keyword>
<dbReference type="InterPro" id="IPR009057">
    <property type="entry name" value="Homeodomain-like_sf"/>
</dbReference>
<dbReference type="InterPro" id="IPR001647">
    <property type="entry name" value="HTH_TetR"/>
</dbReference>
<evidence type="ECO:0000259" key="6">
    <source>
        <dbReference type="PROSITE" id="PS50977"/>
    </source>
</evidence>
<reference evidence="7 8" key="1">
    <citation type="submission" date="2014-04" db="EMBL/GenBank/DDBJ databases">
        <title>The Genome Sequence of Thermoanaerobaculum aquaticum MP-01, The First Cultivated Group 23 Acidobacterium.</title>
        <authorList>
            <person name="Stamps B.W."/>
            <person name="Losey N.A."/>
            <person name="Lawson P.A."/>
            <person name="Stevenson B.S."/>
        </authorList>
    </citation>
    <scope>NUCLEOTIDE SEQUENCE [LARGE SCALE GENOMIC DNA]</scope>
    <source>
        <strain evidence="7 8">MP-01</strain>
    </source>
</reference>